<keyword evidence="2" id="KW-1185">Reference proteome</keyword>
<evidence type="ECO:0000313" key="2">
    <source>
        <dbReference type="Proteomes" id="UP001159427"/>
    </source>
</evidence>
<organism evidence="1 2">
    <name type="scientific">Porites evermanni</name>
    <dbReference type="NCBI Taxonomy" id="104178"/>
    <lineage>
        <taxon>Eukaryota</taxon>
        <taxon>Metazoa</taxon>
        <taxon>Cnidaria</taxon>
        <taxon>Anthozoa</taxon>
        <taxon>Hexacorallia</taxon>
        <taxon>Scleractinia</taxon>
        <taxon>Fungiina</taxon>
        <taxon>Poritidae</taxon>
        <taxon>Porites</taxon>
    </lineage>
</organism>
<dbReference type="EMBL" id="CALNXI010000076">
    <property type="protein sequence ID" value="CAH3018031.1"/>
    <property type="molecule type" value="Genomic_DNA"/>
</dbReference>
<feature type="non-terminal residue" evidence="1">
    <location>
        <position position="1"/>
    </location>
</feature>
<sequence>WPNGRKEKKRKKTMVTILVFIMATLTEEDQFQMKAWVLLLVLIPLITFSNGRTRFRMVEYDEDQGHSRAYAVCMRQCKRECLNNEGECKHHPQKRELICRQGPKDGDWNGFKTFLDKRGVTKCEDFLELKPALKEDETKSKHFSFQPSEIWQLFE</sequence>
<reference evidence="1 2" key="1">
    <citation type="submission" date="2022-05" db="EMBL/GenBank/DDBJ databases">
        <authorList>
            <consortium name="Genoscope - CEA"/>
            <person name="William W."/>
        </authorList>
    </citation>
    <scope>NUCLEOTIDE SEQUENCE [LARGE SCALE GENOMIC DNA]</scope>
</reference>
<evidence type="ECO:0000313" key="1">
    <source>
        <dbReference type="EMBL" id="CAH3018031.1"/>
    </source>
</evidence>
<gene>
    <name evidence="1" type="ORF">PEVE_00040871</name>
</gene>
<accession>A0ABN8LLT2</accession>
<proteinExistence type="predicted"/>
<name>A0ABN8LLT2_9CNID</name>
<comment type="caution">
    <text evidence="1">The sequence shown here is derived from an EMBL/GenBank/DDBJ whole genome shotgun (WGS) entry which is preliminary data.</text>
</comment>
<protein>
    <submittedName>
        <fullName evidence="1">Uncharacterized protein</fullName>
    </submittedName>
</protein>
<dbReference type="Proteomes" id="UP001159427">
    <property type="component" value="Unassembled WGS sequence"/>
</dbReference>